<organism evidence="2">
    <name type="scientific">uncultured Pleomorphomonas sp</name>
    <dbReference type="NCBI Taxonomy" id="442121"/>
    <lineage>
        <taxon>Bacteria</taxon>
        <taxon>Pseudomonadati</taxon>
        <taxon>Pseudomonadota</taxon>
        <taxon>Alphaproteobacteria</taxon>
        <taxon>Hyphomicrobiales</taxon>
        <taxon>Pleomorphomonadaceae</taxon>
        <taxon>Pleomorphomonas</taxon>
        <taxon>environmental samples</taxon>
    </lineage>
</organism>
<feature type="region of interest" description="Disordered" evidence="1">
    <location>
        <begin position="1"/>
        <end position="31"/>
    </location>
</feature>
<proteinExistence type="predicted"/>
<evidence type="ECO:0000313" key="2">
    <source>
        <dbReference type="EMBL" id="SCM76101.1"/>
    </source>
</evidence>
<name>A0A212LEX0_9HYPH</name>
<feature type="compositionally biased region" description="Basic and acidic residues" evidence="1">
    <location>
        <begin position="1"/>
        <end position="21"/>
    </location>
</feature>
<evidence type="ECO:0000256" key="1">
    <source>
        <dbReference type="SAM" id="MobiDB-lite"/>
    </source>
</evidence>
<dbReference type="EMBL" id="FMJD01000007">
    <property type="protein sequence ID" value="SCM76101.1"/>
    <property type="molecule type" value="Genomic_DNA"/>
</dbReference>
<dbReference type="AlphaFoldDB" id="A0A212LEX0"/>
<sequence length="64" mass="7107">MDAGPRLRPDARQLRRQEGRHVGLQAPRPEGQVTRAFRLAKMGRPRPMRAGSPLRLPIASRAAA</sequence>
<feature type="region of interest" description="Disordered" evidence="1">
    <location>
        <begin position="44"/>
        <end position="64"/>
    </location>
</feature>
<gene>
    <name evidence="2" type="ORF">KL86PLE_30548</name>
</gene>
<protein>
    <submittedName>
        <fullName evidence="2">Uncharacterized protein</fullName>
    </submittedName>
</protein>
<accession>A0A212LEX0</accession>
<reference evidence="2" key="1">
    <citation type="submission" date="2016-08" db="EMBL/GenBank/DDBJ databases">
        <authorList>
            <person name="Seilhamer J.J."/>
        </authorList>
    </citation>
    <scope>NUCLEOTIDE SEQUENCE</scope>
    <source>
        <strain evidence="2">86</strain>
    </source>
</reference>